<protein>
    <submittedName>
        <fullName evidence="2">Uncharacterized protein</fullName>
    </submittedName>
</protein>
<accession>A0ABS2H1S2</accession>
<reference evidence="2 3" key="1">
    <citation type="journal article" date="2021" name="Sci. Rep.">
        <title>The distribution of antibiotic resistance genes in chicken gut microbiota commensals.</title>
        <authorList>
            <person name="Juricova H."/>
            <person name="Matiasovicova J."/>
            <person name="Kubasova T."/>
            <person name="Cejkova D."/>
            <person name="Rychlik I."/>
        </authorList>
    </citation>
    <scope>NUCLEOTIDE SEQUENCE [LARGE SCALE GENOMIC DNA]</scope>
    <source>
        <strain evidence="2 3">An574</strain>
    </source>
</reference>
<dbReference type="Proteomes" id="UP000785625">
    <property type="component" value="Unassembled WGS sequence"/>
</dbReference>
<organism evidence="2 3">
    <name type="scientific">Limosilactobacillus coleohominis</name>
    <dbReference type="NCBI Taxonomy" id="181675"/>
    <lineage>
        <taxon>Bacteria</taxon>
        <taxon>Bacillati</taxon>
        <taxon>Bacillota</taxon>
        <taxon>Bacilli</taxon>
        <taxon>Lactobacillales</taxon>
        <taxon>Lactobacillaceae</taxon>
        <taxon>Limosilactobacillus</taxon>
    </lineage>
</organism>
<sequence>MKFRKLKPVKTDNLQSGVVYYRRWTKFEKVFSVVGVLLLFTGVGIVSDVILLAMYLYCVDKVDVSPIGKPDQRLLIKKNEWDHYRHVHGIDYWHQHQPQRVQAMVSAHQ</sequence>
<evidence type="ECO:0000256" key="1">
    <source>
        <dbReference type="SAM" id="Phobius"/>
    </source>
</evidence>
<feature type="transmembrane region" description="Helical" evidence="1">
    <location>
        <begin position="30"/>
        <end position="57"/>
    </location>
</feature>
<comment type="caution">
    <text evidence="2">The sequence shown here is derived from an EMBL/GenBank/DDBJ whole genome shotgun (WGS) entry which is preliminary data.</text>
</comment>
<gene>
    <name evidence="2" type="ORF">H5975_06330</name>
</gene>
<keyword evidence="1" id="KW-1133">Transmembrane helix</keyword>
<evidence type="ECO:0000313" key="3">
    <source>
        <dbReference type="Proteomes" id="UP000785625"/>
    </source>
</evidence>
<keyword evidence="1" id="KW-0812">Transmembrane</keyword>
<proteinExistence type="predicted"/>
<name>A0ABS2H1S2_9LACO</name>
<dbReference type="EMBL" id="JACJKU010000064">
    <property type="protein sequence ID" value="MBM6941083.1"/>
    <property type="molecule type" value="Genomic_DNA"/>
</dbReference>
<evidence type="ECO:0000313" key="2">
    <source>
        <dbReference type="EMBL" id="MBM6941083.1"/>
    </source>
</evidence>
<dbReference type="RefSeq" id="WP_178660160.1">
    <property type="nucleotide sequence ID" value="NZ_CALVGD010000055.1"/>
</dbReference>
<keyword evidence="1" id="KW-0472">Membrane</keyword>
<keyword evidence="3" id="KW-1185">Reference proteome</keyword>